<comment type="subcellular location">
    <subcellularLocation>
        <location evidence="1">Cell membrane</location>
        <topology evidence="1">Multi-pass membrane protein</topology>
    </subcellularLocation>
</comment>
<evidence type="ECO:0000313" key="11">
    <source>
        <dbReference type="Proteomes" id="UP000722625"/>
    </source>
</evidence>
<dbReference type="PROSITE" id="PS00211">
    <property type="entry name" value="ABC_TRANSPORTER_1"/>
    <property type="match status" value="1"/>
</dbReference>
<evidence type="ECO:0000256" key="2">
    <source>
        <dbReference type="ARBA" id="ARBA00022692"/>
    </source>
</evidence>
<dbReference type="SUPFAM" id="SSF52540">
    <property type="entry name" value="P-loop containing nucleoside triphosphate hydrolases"/>
    <property type="match status" value="1"/>
</dbReference>
<dbReference type="PANTHER" id="PTHR24221">
    <property type="entry name" value="ATP-BINDING CASSETTE SUB-FAMILY B"/>
    <property type="match status" value="1"/>
</dbReference>
<dbReference type="InterPro" id="IPR011527">
    <property type="entry name" value="ABC1_TM_dom"/>
</dbReference>
<dbReference type="InterPro" id="IPR005898">
    <property type="entry name" value="Cyc_pep_transpt_SyrD/YojI"/>
</dbReference>
<evidence type="ECO:0000256" key="3">
    <source>
        <dbReference type="ARBA" id="ARBA00022741"/>
    </source>
</evidence>
<keyword evidence="11" id="KW-1185">Reference proteome</keyword>
<feature type="transmembrane region" description="Helical" evidence="7">
    <location>
        <begin position="12"/>
        <end position="31"/>
    </location>
</feature>
<dbReference type="InterPro" id="IPR036640">
    <property type="entry name" value="ABC1_TM_sf"/>
</dbReference>
<feature type="transmembrane region" description="Helical" evidence="7">
    <location>
        <begin position="143"/>
        <end position="163"/>
    </location>
</feature>
<evidence type="ECO:0000256" key="5">
    <source>
        <dbReference type="ARBA" id="ARBA00022989"/>
    </source>
</evidence>
<proteinExistence type="predicted"/>
<feature type="transmembrane region" description="Helical" evidence="7">
    <location>
        <begin position="118"/>
        <end position="137"/>
    </location>
</feature>
<keyword evidence="4" id="KW-0067">ATP-binding</keyword>
<protein>
    <submittedName>
        <fullName evidence="10">Cyclic peptide export ABC transporter</fullName>
    </submittedName>
</protein>
<evidence type="ECO:0000259" key="8">
    <source>
        <dbReference type="PROSITE" id="PS50893"/>
    </source>
</evidence>
<dbReference type="InterPro" id="IPR027417">
    <property type="entry name" value="P-loop_NTPase"/>
</dbReference>
<dbReference type="InterPro" id="IPR003439">
    <property type="entry name" value="ABC_transporter-like_ATP-bd"/>
</dbReference>
<reference evidence="10 11" key="1">
    <citation type="journal article" date="2018" name="Int. J. Syst. Evol. Microbiol.">
        <title>Flavobacterium chryseum sp. nov. and Flavobacterium psychroterrae sp. nov., novel environmental bacteria isolated from Antarctica.</title>
        <authorList>
            <person name="Kralova S."/>
            <person name="Svec P."/>
            <person name="Busse H.J."/>
            <person name="Stankova E."/>
            <person name="Vaczi P."/>
            <person name="Sedlacek I."/>
        </authorList>
    </citation>
    <scope>NUCLEOTIDE SEQUENCE [LARGE SCALE GENOMIC DNA]</scope>
    <source>
        <strain evidence="10 11">CCM 8827</strain>
    </source>
</reference>
<dbReference type="RefSeq" id="WP_213306750.1">
    <property type="nucleotide sequence ID" value="NZ_JAGYVZ010000031.1"/>
</dbReference>
<dbReference type="InterPro" id="IPR003593">
    <property type="entry name" value="AAA+_ATPase"/>
</dbReference>
<dbReference type="PROSITE" id="PS50893">
    <property type="entry name" value="ABC_TRANSPORTER_2"/>
    <property type="match status" value="1"/>
</dbReference>
<dbReference type="Pfam" id="PF00664">
    <property type="entry name" value="ABC_membrane"/>
    <property type="match status" value="1"/>
</dbReference>
<evidence type="ECO:0000256" key="6">
    <source>
        <dbReference type="ARBA" id="ARBA00023136"/>
    </source>
</evidence>
<dbReference type="Proteomes" id="UP000722625">
    <property type="component" value="Unassembled WGS sequence"/>
</dbReference>
<evidence type="ECO:0000256" key="7">
    <source>
        <dbReference type="SAM" id="Phobius"/>
    </source>
</evidence>
<accession>A0ABS5PHC4</accession>
<evidence type="ECO:0000256" key="1">
    <source>
        <dbReference type="ARBA" id="ARBA00004651"/>
    </source>
</evidence>
<keyword evidence="2 7" id="KW-0812">Transmembrane</keyword>
<keyword evidence="5 7" id="KW-1133">Transmembrane helix</keyword>
<dbReference type="InterPro" id="IPR017871">
    <property type="entry name" value="ABC_transporter-like_CS"/>
</dbReference>
<sequence length="555" mass="64519">MFKIKFKELIYIIFYAFFNAILSFGIIYIINNTISGNAEFQNNYMGIVFVSIIVYTYLLNIVFQKWLNKITYDILYTNEKLIFNKILKAPLQTLERLGTQRFYTTIEDLRVFSALPEIVTHTFNSVLMLLLCVLYLYTLSATSATIVIILIAVVAFIYFFVINKMAPYVNKLRKYNEYYFKYVEDVIKGFKGLKLSSYRNENLMNNFLAPNRESAKKLDFNVNFVFLSINLISQYGLYFVIAIILFVLPVFGFLKQEDVITYVMILMFISGPINNLINMQRSYTRLFVGKKRITEFLKDFEINSVNKPDPNPESIQTIDFNVLDFENIHFSYQVNSEIDSTEKTFQLGPVNLSLNKGETIFVIGGNGSGKSTFINILTGLYEPSKGSILRDGKAFNENTKIQDLIAAVFTDNYIYSNNYDNYSLENNKRYQELLKIMELDNIVADDTENAARRNFSKGQSKRMSLILALLENKPILVLDEWAADQDPHFRKYFYENLLPKLKEEGKTIIAVTHDDAYFKHADRIIKFDYGKIVKDFRVEEDLLGTESLWYNEVKS</sequence>
<keyword evidence="3" id="KW-0547">Nucleotide-binding</keyword>
<dbReference type="SMART" id="SM00382">
    <property type="entry name" value="AAA"/>
    <property type="match status" value="1"/>
</dbReference>
<dbReference type="PANTHER" id="PTHR24221:SF654">
    <property type="entry name" value="ATP-BINDING CASSETTE SUB-FAMILY B MEMBER 6"/>
    <property type="match status" value="1"/>
</dbReference>
<dbReference type="NCBIfam" id="TIGR01194">
    <property type="entry name" value="cyc_pep_trnsptr"/>
    <property type="match status" value="1"/>
</dbReference>
<feature type="transmembrane region" description="Helical" evidence="7">
    <location>
        <begin position="43"/>
        <end position="63"/>
    </location>
</feature>
<dbReference type="Gene3D" id="1.20.1560.10">
    <property type="entry name" value="ABC transporter type 1, transmembrane domain"/>
    <property type="match status" value="1"/>
</dbReference>
<evidence type="ECO:0000313" key="10">
    <source>
        <dbReference type="EMBL" id="MBS7233713.1"/>
    </source>
</evidence>
<feature type="domain" description="ABC transmembrane type-1" evidence="9">
    <location>
        <begin position="9"/>
        <end position="285"/>
    </location>
</feature>
<dbReference type="Pfam" id="PF00005">
    <property type="entry name" value="ABC_tran"/>
    <property type="match status" value="1"/>
</dbReference>
<evidence type="ECO:0000256" key="4">
    <source>
        <dbReference type="ARBA" id="ARBA00022840"/>
    </source>
</evidence>
<comment type="caution">
    <text evidence="10">The sequence shown here is derived from an EMBL/GenBank/DDBJ whole genome shotgun (WGS) entry which is preliminary data.</text>
</comment>
<gene>
    <name evidence="10" type="ORF">KHA90_22105</name>
</gene>
<dbReference type="PROSITE" id="PS50929">
    <property type="entry name" value="ABC_TM1F"/>
    <property type="match status" value="1"/>
</dbReference>
<feature type="transmembrane region" description="Helical" evidence="7">
    <location>
        <begin position="259"/>
        <end position="277"/>
    </location>
</feature>
<name>A0ABS5PHC4_9FLAO</name>
<feature type="domain" description="ABC transporter" evidence="8">
    <location>
        <begin position="323"/>
        <end position="554"/>
    </location>
</feature>
<evidence type="ECO:0000259" key="9">
    <source>
        <dbReference type="PROSITE" id="PS50929"/>
    </source>
</evidence>
<dbReference type="Gene3D" id="3.40.50.300">
    <property type="entry name" value="P-loop containing nucleotide triphosphate hydrolases"/>
    <property type="match status" value="1"/>
</dbReference>
<organism evidence="10 11">
    <name type="scientific">Flavobacterium psychroterrae</name>
    <dbReference type="NCBI Taxonomy" id="2133767"/>
    <lineage>
        <taxon>Bacteria</taxon>
        <taxon>Pseudomonadati</taxon>
        <taxon>Bacteroidota</taxon>
        <taxon>Flavobacteriia</taxon>
        <taxon>Flavobacteriales</taxon>
        <taxon>Flavobacteriaceae</taxon>
        <taxon>Flavobacterium</taxon>
    </lineage>
</organism>
<dbReference type="EMBL" id="JAGYVZ010000031">
    <property type="protein sequence ID" value="MBS7233713.1"/>
    <property type="molecule type" value="Genomic_DNA"/>
</dbReference>
<dbReference type="CDD" id="cd03228">
    <property type="entry name" value="ABCC_MRP_Like"/>
    <property type="match status" value="1"/>
</dbReference>
<keyword evidence="6 7" id="KW-0472">Membrane</keyword>
<dbReference type="InterPro" id="IPR039421">
    <property type="entry name" value="Type_1_exporter"/>
</dbReference>
<dbReference type="SUPFAM" id="SSF90123">
    <property type="entry name" value="ABC transporter transmembrane region"/>
    <property type="match status" value="1"/>
</dbReference>